<dbReference type="EMBL" id="JAQQEZ010000009">
    <property type="protein sequence ID" value="MFM0002509.1"/>
    <property type="molecule type" value="Genomic_DNA"/>
</dbReference>
<keyword evidence="2" id="KW-1185">Reference proteome</keyword>
<evidence type="ECO:0000313" key="2">
    <source>
        <dbReference type="Proteomes" id="UP001629230"/>
    </source>
</evidence>
<comment type="caution">
    <text evidence="1">The sequence shown here is derived from an EMBL/GenBank/DDBJ whole genome shotgun (WGS) entry which is preliminary data.</text>
</comment>
<reference evidence="1 2" key="1">
    <citation type="journal article" date="2024" name="Chem. Sci.">
        <title>Discovery of megapolipeptins by genome mining of a Burkholderiales bacteria collection.</title>
        <authorList>
            <person name="Paulo B.S."/>
            <person name="Recchia M.J.J."/>
            <person name="Lee S."/>
            <person name="Fergusson C.H."/>
            <person name="Romanowski S.B."/>
            <person name="Hernandez A."/>
            <person name="Krull N."/>
            <person name="Liu D.Y."/>
            <person name="Cavanagh H."/>
            <person name="Bos A."/>
            <person name="Gray C.A."/>
            <person name="Murphy B.T."/>
            <person name="Linington R.G."/>
            <person name="Eustaquio A.S."/>
        </authorList>
    </citation>
    <scope>NUCLEOTIDE SEQUENCE [LARGE SCALE GENOMIC DNA]</scope>
    <source>
        <strain evidence="1 2">RL17-350-BIC-A</strain>
    </source>
</reference>
<dbReference type="RefSeq" id="WP_408177826.1">
    <property type="nucleotide sequence ID" value="NZ_JAQQEZ010000009.1"/>
</dbReference>
<dbReference type="Pfam" id="PF10720">
    <property type="entry name" value="DUF2515"/>
    <property type="match status" value="2"/>
</dbReference>
<name>A0ABW9ARJ3_9BURK</name>
<organism evidence="1 2">
    <name type="scientific">Paraburkholderia dipogonis</name>
    <dbReference type="NCBI Taxonomy" id="1211383"/>
    <lineage>
        <taxon>Bacteria</taxon>
        <taxon>Pseudomonadati</taxon>
        <taxon>Pseudomonadota</taxon>
        <taxon>Betaproteobacteria</taxon>
        <taxon>Burkholderiales</taxon>
        <taxon>Burkholderiaceae</taxon>
        <taxon>Paraburkholderia</taxon>
    </lineage>
</organism>
<sequence length="389" mass="43874">MAANLQASGRTNPQPNTCVDAQCDCSVIWSLAQQFAMRQISNHVRADHGIPDYRDNEHSLSGAQVENARPEFVSNYAVRARRIASAYARMYLEEFHLGHKDKIGRFYWLGLGAFAAKQVAITLELKRVRIARWSALYEGLGNSNLWLFNDVLPWHYGYAAGAATFSECVTARDSRHFVDAVGRNLSNQKGFERSIDKTPYEIDGETGVKKQKLGYLRATPLVVEGFAKVADWETASPYKRPGIALDHLLCIAKHEQGEVLQGLIYDDQNFAWWLNRQHDGLAASDDTSFNDRMESSRYFPSDGSDLAGMALIRALVPNLQLVLTSDDTTDDPDFLSVAPDRTVLQDYRQRMFWIKGVAKKYHGLMQGAYKQKMQDSLVRIGQWGDLPDK</sequence>
<dbReference type="InterPro" id="IPR019658">
    <property type="entry name" value="DUF2515"/>
</dbReference>
<accession>A0ABW9ARJ3</accession>
<evidence type="ECO:0000313" key="1">
    <source>
        <dbReference type="EMBL" id="MFM0002509.1"/>
    </source>
</evidence>
<protein>
    <submittedName>
        <fullName evidence="1">Uncharacterized protein</fullName>
    </submittedName>
</protein>
<dbReference type="Proteomes" id="UP001629230">
    <property type="component" value="Unassembled WGS sequence"/>
</dbReference>
<gene>
    <name evidence="1" type="ORF">PQR57_15925</name>
</gene>
<proteinExistence type="predicted"/>